<comment type="caution">
    <text evidence="1">The sequence shown here is derived from an EMBL/GenBank/DDBJ whole genome shotgun (WGS) entry which is preliminary data.</text>
</comment>
<evidence type="ECO:0000313" key="2">
    <source>
        <dbReference type="Proteomes" id="UP001596135"/>
    </source>
</evidence>
<accession>A0ABW1LRH9</accession>
<name>A0ABW1LRH9_9ACTN</name>
<organism evidence="1 2">
    <name type="scientific">Nocardioides hankookensis</name>
    <dbReference type="NCBI Taxonomy" id="443157"/>
    <lineage>
        <taxon>Bacteria</taxon>
        <taxon>Bacillati</taxon>
        <taxon>Actinomycetota</taxon>
        <taxon>Actinomycetes</taxon>
        <taxon>Propionibacteriales</taxon>
        <taxon>Nocardioidaceae</taxon>
        <taxon>Nocardioides</taxon>
    </lineage>
</organism>
<keyword evidence="2" id="KW-1185">Reference proteome</keyword>
<protein>
    <submittedName>
        <fullName evidence="1">Uncharacterized protein</fullName>
    </submittedName>
</protein>
<gene>
    <name evidence="1" type="ORF">ACFPYL_21925</name>
</gene>
<reference evidence="2" key="1">
    <citation type="journal article" date="2019" name="Int. J. Syst. Evol. Microbiol.">
        <title>The Global Catalogue of Microorganisms (GCM) 10K type strain sequencing project: providing services to taxonomists for standard genome sequencing and annotation.</title>
        <authorList>
            <consortium name="The Broad Institute Genomics Platform"/>
            <consortium name="The Broad Institute Genome Sequencing Center for Infectious Disease"/>
            <person name="Wu L."/>
            <person name="Ma J."/>
        </authorList>
    </citation>
    <scope>NUCLEOTIDE SEQUENCE [LARGE SCALE GENOMIC DNA]</scope>
    <source>
        <strain evidence="2">CCUG 54522</strain>
    </source>
</reference>
<sequence>MTTRTSFDRALDGYGKLVDHLVLGTGRPRPEVLAALKRAATGEPVQPLKVNGRYLTAEQLEARRRAIAKVAAACRRPADTLGLALERAAAENA</sequence>
<dbReference type="RefSeq" id="WP_379159538.1">
    <property type="nucleotide sequence ID" value="NZ_JBHSRJ010000009.1"/>
</dbReference>
<evidence type="ECO:0000313" key="1">
    <source>
        <dbReference type="EMBL" id="MFC6045757.1"/>
    </source>
</evidence>
<dbReference type="EMBL" id="JBHSRJ010000009">
    <property type="protein sequence ID" value="MFC6045757.1"/>
    <property type="molecule type" value="Genomic_DNA"/>
</dbReference>
<dbReference type="Proteomes" id="UP001596135">
    <property type="component" value="Unassembled WGS sequence"/>
</dbReference>
<proteinExistence type="predicted"/>